<dbReference type="Gene3D" id="2.60.120.620">
    <property type="entry name" value="q2cbj1_9rhob like domain"/>
    <property type="match status" value="1"/>
</dbReference>
<dbReference type="EMBL" id="QKVK01000007">
    <property type="protein sequence ID" value="PZF76103.1"/>
    <property type="molecule type" value="Genomic_DNA"/>
</dbReference>
<protein>
    <recommendedName>
        <fullName evidence="3">Fe2OG dioxygenase domain-containing protein</fullName>
    </recommendedName>
</protein>
<comment type="caution">
    <text evidence="1">The sequence shown here is derived from an EMBL/GenBank/DDBJ whole genome shotgun (WGS) entry which is preliminary data.</text>
</comment>
<accession>A0A2W2C7D6</accession>
<dbReference type="NCBIfam" id="TIGR02466">
    <property type="entry name" value="TIGR02466 family protein"/>
    <property type="match status" value="1"/>
</dbReference>
<gene>
    <name evidence="1" type="ORF">DK847_15840</name>
</gene>
<evidence type="ECO:0000313" key="2">
    <source>
        <dbReference type="Proteomes" id="UP000248795"/>
    </source>
</evidence>
<evidence type="ECO:0008006" key="3">
    <source>
        <dbReference type="Google" id="ProtNLM"/>
    </source>
</evidence>
<name>A0A2W2C7D6_9HYPH</name>
<dbReference type="Pfam" id="PF13759">
    <property type="entry name" value="2OG-FeII_Oxy_5"/>
    <property type="match status" value="1"/>
</dbReference>
<evidence type="ECO:0000313" key="1">
    <source>
        <dbReference type="EMBL" id="PZF76103.1"/>
    </source>
</evidence>
<reference evidence="2" key="1">
    <citation type="submission" date="2018-06" db="EMBL/GenBank/DDBJ databases">
        <title>Aestuariibacter litoralis strain KCTC 52945T.</title>
        <authorList>
            <person name="Li X."/>
            <person name="Salam N."/>
            <person name="Li J.-L."/>
            <person name="Chen Y.-M."/>
            <person name="Yang Z.-W."/>
            <person name="Zhang L.-Y."/>
            <person name="Han M.-X."/>
            <person name="Xiao M."/>
            <person name="Li W.-J."/>
        </authorList>
    </citation>
    <scope>NUCLEOTIDE SEQUENCE [LARGE SCALE GENOMIC DNA]</scope>
    <source>
        <strain evidence="2">KCTC 52945</strain>
    </source>
</reference>
<dbReference type="RefSeq" id="WP_111199489.1">
    <property type="nucleotide sequence ID" value="NZ_QKVK01000007.1"/>
</dbReference>
<organism evidence="1 2">
    <name type="scientific">Aestuariivirga litoralis</name>
    <dbReference type="NCBI Taxonomy" id="2650924"/>
    <lineage>
        <taxon>Bacteria</taxon>
        <taxon>Pseudomonadati</taxon>
        <taxon>Pseudomonadota</taxon>
        <taxon>Alphaproteobacteria</taxon>
        <taxon>Hyphomicrobiales</taxon>
        <taxon>Aestuariivirgaceae</taxon>
        <taxon>Aestuariivirga</taxon>
    </lineage>
</organism>
<proteinExistence type="predicted"/>
<dbReference type="Proteomes" id="UP000248795">
    <property type="component" value="Unassembled WGS sequence"/>
</dbReference>
<dbReference type="InterPro" id="IPR012668">
    <property type="entry name" value="CHP02466"/>
</dbReference>
<sequence length="211" mass="23785">MTQTKAPAAKTHDLFVTRLYRAEKIVPQKLTNAIEALAMSLAMDDGAGQKWAEKYGYAGYTSYASLNDLPWRFPEFARLVKVIDKHCLAYAKELHWDLRGTRPRCDSLWVNVLPEGGHHTSHIHPNSVISGTFYVAVPAGAGPIVYEDPRLPFMMAAPPKQAKLPQDMKQHVSFRPEVGTLMLWESWLRHEVPVNRADGNRISVSFNYVLA</sequence>
<dbReference type="AlphaFoldDB" id="A0A2W2C7D6"/>
<keyword evidence="2" id="KW-1185">Reference proteome</keyword>